<dbReference type="PROSITE" id="PS50082">
    <property type="entry name" value="WD_REPEATS_2"/>
    <property type="match status" value="2"/>
</dbReference>
<evidence type="ECO:0008006" key="15">
    <source>
        <dbReference type="Google" id="ProtNLM"/>
    </source>
</evidence>
<dbReference type="Pfam" id="PF05010">
    <property type="entry name" value="TACC_C"/>
    <property type="match status" value="1"/>
</dbReference>
<keyword evidence="5" id="KW-0677">Repeat</keyword>
<evidence type="ECO:0000259" key="11">
    <source>
        <dbReference type="Pfam" id="PF04192"/>
    </source>
</evidence>
<accession>A0A9N7V6P6</accession>
<feature type="repeat" description="WD" evidence="8">
    <location>
        <begin position="49"/>
        <end position="90"/>
    </location>
</feature>
<dbReference type="SUPFAM" id="SSF50998">
    <property type="entry name" value="Quinoprotein alcohol dehydrogenase-like"/>
    <property type="match status" value="1"/>
</dbReference>
<evidence type="ECO:0000256" key="6">
    <source>
        <dbReference type="ARBA" id="ARBA00023054"/>
    </source>
</evidence>
<feature type="coiled-coil region" evidence="9">
    <location>
        <begin position="485"/>
        <end position="544"/>
    </location>
</feature>
<dbReference type="AlphaFoldDB" id="A0A9N7V6P6"/>
<evidence type="ECO:0000256" key="3">
    <source>
        <dbReference type="ARBA" id="ARBA00022490"/>
    </source>
</evidence>
<dbReference type="GO" id="GO:0032040">
    <property type="term" value="C:small-subunit processome"/>
    <property type="evidence" value="ECO:0007669"/>
    <property type="project" value="InterPro"/>
</dbReference>
<dbReference type="Gene3D" id="1.20.5.1700">
    <property type="match status" value="1"/>
</dbReference>
<comment type="similarity">
    <text evidence="2">Belongs to the TACC family.</text>
</comment>
<evidence type="ECO:0000259" key="12">
    <source>
        <dbReference type="Pfam" id="PF05010"/>
    </source>
</evidence>
<feature type="region of interest" description="Disordered" evidence="10">
    <location>
        <begin position="289"/>
        <end position="314"/>
    </location>
</feature>
<dbReference type="InterPro" id="IPR007707">
    <property type="entry name" value="TACC_C"/>
</dbReference>
<organism evidence="13 14">
    <name type="scientific">Pleuronectes platessa</name>
    <name type="common">European plaice</name>
    <dbReference type="NCBI Taxonomy" id="8262"/>
    <lineage>
        <taxon>Eukaryota</taxon>
        <taxon>Metazoa</taxon>
        <taxon>Chordata</taxon>
        <taxon>Craniata</taxon>
        <taxon>Vertebrata</taxon>
        <taxon>Euteleostomi</taxon>
        <taxon>Actinopterygii</taxon>
        <taxon>Neopterygii</taxon>
        <taxon>Teleostei</taxon>
        <taxon>Neoteleostei</taxon>
        <taxon>Acanthomorphata</taxon>
        <taxon>Carangaria</taxon>
        <taxon>Pleuronectiformes</taxon>
        <taxon>Pleuronectoidei</taxon>
        <taxon>Pleuronectidae</taxon>
        <taxon>Pleuronectes</taxon>
    </lineage>
</organism>
<comment type="subcellular location">
    <subcellularLocation>
        <location evidence="1">Cytoplasm</location>
        <location evidence="1">Cytoskeleton</location>
    </subcellularLocation>
</comment>
<dbReference type="PROSITE" id="PS00678">
    <property type="entry name" value="WD_REPEATS_1"/>
    <property type="match status" value="1"/>
</dbReference>
<keyword evidence="4 8" id="KW-0853">WD repeat</keyword>
<feature type="compositionally biased region" description="Basic and acidic residues" evidence="10">
    <location>
        <begin position="339"/>
        <end position="348"/>
    </location>
</feature>
<evidence type="ECO:0000313" key="14">
    <source>
        <dbReference type="Proteomes" id="UP001153269"/>
    </source>
</evidence>
<dbReference type="PROSITE" id="PS50294">
    <property type="entry name" value="WD_REPEATS_REGION"/>
    <property type="match status" value="1"/>
</dbReference>
<dbReference type="Proteomes" id="UP001153269">
    <property type="component" value="Unassembled WGS sequence"/>
</dbReference>
<dbReference type="InterPro" id="IPR001680">
    <property type="entry name" value="WD40_rpt"/>
</dbReference>
<evidence type="ECO:0000256" key="1">
    <source>
        <dbReference type="ARBA" id="ARBA00004245"/>
    </source>
</evidence>
<evidence type="ECO:0000256" key="7">
    <source>
        <dbReference type="ARBA" id="ARBA00023212"/>
    </source>
</evidence>
<dbReference type="EMBL" id="CADEAL010003157">
    <property type="protein sequence ID" value="CAB1443677.1"/>
    <property type="molecule type" value="Genomic_DNA"/>
</dbReference>
<reference evidence="13" key="1">
    <citation type="submission" date="2020-03" db="EMBL/GenBank/DDBJ databases">
        <authorList>
            <person name="Weist P."/>
        </authorList>
    </citation>
    <scope>NUCLEOTIDE SEQUENCE</scope>
</reference>
<dbReference type="InterPro" id="IPR011047">
    <property type="entry name" value="Quinoprotein_ADH-like_sf"/>
</dbReference>
<dbReference type="SMART" id="SM00320">
    <property type="entry name" value="WD40"/>
    <property type="match status" value="3"/>
</dbReference>
<dbReference type="Gene3D" id="2.130.10.10">
    <property type="entry name" value="YVTN repeat-like/Quinoprotein amine dehydrogenase"/>
    <property type="match status" value="1"/>
</dbReference>
<dbReference type="Pfam" id="PF04192">
    <property type="entry name" value="Utp21"/>
    <property type="match status" value="1"/>
</dbReference>
<dbReference type="InterPro" id="IPR015943">
    <property type="entry name" value="WD40/YVTN_repeat-like_dom_sf"/>
</dbReference>
<dbReference type="InterPro" id="IPR007319">
    <property type="entry name" value="WDR36/Utp21_C"/>
</dbReference>
<evidence type="ECO:0000256" key="9">
    <source>
        <dbReference type="SAM" id="Coils"/>
    </source>
</evidence>
<keyword evidence="14" id="KW-1185">Reference proteome</keyword>
<keyword evidence="3" id="KW-0963">Cytoplasm</keyword>
<feature type="repeat" description="WD" evidence="8">
    <location>
        <begin position="132"/>
        <end position="173"/>
    </location>
</feature>
<evidence type="ECO:0000256" key="10">
    <source>
        <dbReference type="SAM" id="MobiDB-lite"/>
    </source>
</evidence>
<name>A0A9N7V6P6_PLEPL</name>
<proteinExistence type="inferred from homology"/>
<dbReference type="InterPro" id="IPR019775">
    <property type="entry name" value="WD40_repeat_CS"/>
</dbReference>
<dbReference type="PANTHER" id="PTHR22840">
    <property type="entry name" value="WD REPEAT-CONTAINING PROTEIN 36"/>
    <property type="match status" value="1"/>
</dbReference>
<feature type="region of interest" description="Disordered" evidence="10">
    <location>
        <begin position="336"/>
        <end position="361"/>
    </location>
</feature>
<feature type="domain" description="Transforming acidic coiled-coil-containing protein C-terminal" evidence="12">
    <location>
        <begin position="415"/>
        <end position="549"/>
    </location>
</feature>
<evidence type="ECO:0000256" key="2">
    <source>
        <dbReference type="ARBA" id="ARBA00009423"/>
    </source>
</evidence>
<gene>
    <name evidence="13" type="ORF">PLEPLA_LOCUS31393</name>
</gene>
<keyword evidence="6 9" id="KW-0175">Coiled coil</keyword>
<keyword evidence="7" id="KW-0206">Cytoskeleton</keyword>
<dbReference type="GO" id="GO:0006364">
    <property type="term" value="P:rRNA processing"/>
    <property type="evidence" value="ECO:0007669"/>
    <property type="project" value="InterPro"/>
</dbReference>
<evidence type="ECO:0000256" key="8">
    <source>
        <dbReference type="PROSITE-ProRule" id="PRU00221"/>
    </source>
</evidence>
<evidence type="ECO:0000256" key="4">
    <source>
        <dbReference type="ARBA" id="ARBA00022574"/>
    </source>
</evidence>
<dbReference type="PANTHER" id="PTHR22840:SF12">
    <property type="entry name" value="WD REPEAT-CONTAINING PROTEIN 36"/>
    <property type="match status" value="1"/>
</dbReference>
<sequence length="583" mass="65602">MTWLVVESGLRCQWTLYHPSDLVKEQQDDPTLQALYNQVLPDDEVESAAHAHSGAVRGVATDALNKLTLTAGSDWLLRFWRFKTRKQEQQLKLNAAPASMMLHRDSGMLALALDDFTLQVVDIETRRVVRRFVGHHSNINDMTFSPDGRWLVTVAMDCTIRTWDLPSSRMTDDTVPFLGTYSSLLAAMFAYHFVDRPVRLLKDCGPAALTCLTPEGGGASSLLRAFVNMIDSMLAKGRDFDLAHAYLALFLKLHLRTLSQDTVAMAALLRLSTHMEAVRDLAQQDCAEGDEGLFSDPKKRTYDQENCPISERDSTSVDECTKAMETLNIDKINPLPQDVLEKPDEPKPEVSSYPEDEMPIQSKGGYQLDFDNLEAMNPFEGTTKMVRSPSALQDKKQDLFVEDRGSTSTNLSFMARVESDQEREREVAQAKLNEALLENELMSSHLNGMEGLLSVLFQRLEKYKDVLEGYIKNEETLKACAQDYLVRIKKEKKRYQTLKAHAKEKIGLANAEINEVRSKFKSEVSALQAQLRREQLKVHSLEKSLDQKVLDGGPVGTNLSCRPDCPLESVLIQFGGRSKPDSY</sequence>
<evidence type="ECO:0000256" key="5">
    <source>
        <dbReference type="ARBA" id="ARBA00022737"/>
    </source>
</evidence>
<feature type="domain" description="WDR36/Utp21 C-terminal" evidence="11">
    <location>
        <begin position="181"/>
        <end position="277"/>
    </location>
</feature>
<dbReference type="GO" id="GO:0005856">
    <property type="term" value="C:cytoskeleton"/>
    <property type="evidence" value="ECO:0007669"/>
    <property type="project" value="UniProtKB-SubCell"/>
</dbReference>
<evidence type="ECO:0000313" key="13">
    <source>
        <dbReference type="EMBL" id="CAB1443677.1"/>
    </source>
</evidence>
<dbReference type="GO" id="GO:0034388">
    <property type="term" value="C:Pwp2p-containing subcomplex of 90S preribosome"/>
    <property type="evidence" value="ECO:0007669"/>
    <property type="project" value="TreeGrafter"/>
</dbReference>
<comment type="caution">
    <text evidence="13">The sequence shown here is derived from an EMBL/GenBank/DDBJ whole genome shotgun (WGS) entry which is preliminary data.</text>
</comment>
<protein>
    <recommendedName>
        <fullName evidence="15">WD repeat-containing protein 36</fullName>
    </recommendedName>
</protein>
<dbReference type="Pfam" id="PF25168">
    <property type="entry name" value="Beta-prop_WDR36-Utp21_2nd"/>
    <property type="match status" value="1"/>
</dbReference>